<feature type="transmembrane region" description="Helical" evidence="1">
    <location>
        <begin position="106"/>
        <end position="126"/>
    </location>
</feature>
<dbReference type="GeneID" id="35804143"/>
<comment type="caution">
    <text evidence="2">The sequence shown here is derived from an EMBL/GenBank/DDBJ whole genome shotgun (WGS) entry which is preliminary data.</text>
</comment>
<feature type="transmembrane region" description="Helical" evidence="1">
    <location>
        <begin position="30"/>
        <end position="60"/>
    </location>
</feature>
<dbReference type="RefSeq" id="WP_003515424.1">
    <property type="nucleotide sequence ID" value="NZ_CP013828.1"/>
</dbReference>
<feature type="transmembrane region" description="Helical" evidence="1">
    <location>
        <begin position="72"/>
        <end position="94"/>
    </location>
</feature>
<evidence type="ECO:0000313" key="2">
    <source>
        <dbReference type="EMBL" id="PFH01534.1"/>
    </source>
</evidence>
<name>A0AB36TBZ9_ACETH</name>
<keyword evidence="1" id="KW-0812">Transmembrane</keyword>
<keyword evidence="1" id="KW-1133">Transmembrane helix</keyword>
<protein>
    <submittedName>
        <fullName evidence="2">Uncharacterized protein</fullName>
    </submittedName>
</protein>
<keyword evidence="1" id="KW-0472">Membrane</keyword>
<dbReference type="EMBL" id="PDBW01000001">
    <property type="protein sequence ID" value="PFH01534.1"/>
    <property type="molecule type" value="Genomic_DNA"/>
</dbReference>
<reference evidence="2 3" key="1">
    <citation type="submission" date="2017-09" db="EMBL/GenBank/DDBJ databases">
        <title>Evaluation of Pacific Biosciences Sequencing Technology to Finishing C. thermocellum Genome Sequences.</title>
        <authorList>
            <person name="Brown S."/>
        </authorList>
    </citation>
    <scope>NUCLEOTIDE SEQUENCE [LARGE SCALE GENOMIC DNA]</scope>
    <source>
        <strain evidence="2 3">AD2</strain>
    </source>
</reference>
<accession>A0AB36TBZ9</accession>
<evidence type="ECO:0000313" key="3">
    <source>
        <dbReference type="Proteomes" id="UP000223596"/>
    </source>
</evidence>
<gene>
    <name evidence="2" type="ORF">M972_11268</name>
</gene>
<evidence type="ECO:0000256" key="1">
    <source>
        <dbReference type="SAM" id="Phobius"/>
    </source>
</evidence>
<sequence length="244" mass="27055">MDPETGSARYMISGGIAGGAMSVEQVLAEFVAYVFSGILTIVIYHLIESAILLLVPATWIVGAIRILQAIRIIVAVYALISFIYSACSLIELFIYTGDVYYLQELLIQIAALSMILALNITLLKGLHQKIEWLKNEIVVLKLTVLEMQAKGIPADVIHNFIKTYGMGRINQAKATMGFFKDYGLSNDALRIIGRNFTPEIIAQIENTYVKSLVFYTGNDTEVILILFKQASNLEMANTLSNNHI</sequence>
<dbReference type="Proteomes" id="UP000223596">
    <property type="component" value="Unassembled WGS sequence"/>
</dbReference>
<organism evidence="2 3">
    <name type="scientific">Acetivibrio thermocellus AD2</name>
    <dbReference type="NCBI Taxonomy" id="1138384"/>
    <lineage>
        <taxon>Bacteria</taxon>
        <taxon>Bacillati</taxon>
        <taxon>Bacillota</taxon>
        <taxon>Clostridia</taxon>
        <taxon>Eubacteriales</taxon>
        <taxon>Oscillospiraceae</taxon>
        <taxon>Acetivibrio</taxon>
    </lineage>
</organism>
<proteinExistence type="predicted"/>
<dbReference type="AlphaFoldDB" id="A0AB36TBZ9"/>